<keyword evidence="4" id="KW-1185">Reference proteome</keyword>
<feature type="region of interest" description="Disordered" evidence="1">
    <location>
        <begin position="1"/>
        <end position="23"/>
    </location>
</feature>
<reference evidence="3 4" key="1">
    <citation type="submission" date="2024-08" db="EMBL/GenBank/DDBJ databases">
        <title>Mycobacterium servetensis sp. nov., a novel rapid-growing mycobacterial species recovered from a human patient in Zaragoza, Spain.</title>
        <authorList>
            <person name="Tristancho-Baro A.I."/>
            <person name="Buenestado-Serrano S."/>
            <person name="Garcia De Viedma D."/>
            <person name="Milagro-Beamonte A."/>
            <person name="Burillo N."/>
            <person name="Sanz S."/>
            <person name="Lopez-Calleja A.I."/>
            <person name="Penas-Utrilla D."/>
            <person name="Guardingo M."/>
            <person name="Garcia M.J."/>
            <person name="Vinuelas-Bayon J."/>
        </authorList>
    </citation>
    <scope>NUCLEOTIDE SEQUENCE [LARGE SCALE GENOMIC DNA]</scope>
    <source>
        <strain evidence="4">HUMS_12744610</strain>
    </source>
</reference>
<feature type="domain" description="PPE family C-terminal" evidence="2">
    <location>
        <begin position="2"/>
        <end position="43"/>
    </location>
</feature>
<evidence type="ECO:0000256" key="1">
    <source>
        <dbReference type="SAM" id="MobiDB-lite"/>
    </source>
</evidence>
<accession>A0ABV4C4S6</accession>
<protein>
    <recommendedName>
        <fullName evidence="2">PPE family C-terminal domain-containing protein</fullName>
    </recommendedName>
</protein>
<evidence type="ECO:0000259" key="2">
    <source>
        <dbReference type="Pfam" id="PF12484"/>
    </source>
</evidence>
<dbReference type="InterPro" id="IPR022171">
    <property type="entry name" value="PPE_C"/>
</dbReference>
<comment type="caution">
    <text evidence="3">The sequence shown here is derived from an EMBL/GenBank/DDBJ whole genome shotgun (WGS) entry which is preliminary data.</text>
</comment>
<dbReference type="EMBL" id="JBGEDP010000001">
    <property type="protein sequence ID" value="MEY8017543.1"/>
    <property type="molecule type" value="Genomic_DNA"/>
</dbReference>
<evidence type="ECO:0000313" key="3">
    <source>
        <dbReference type="EMBL" id="MEY8017543.1"/>
    </source>
</evidence>
<organism evidence="3 4">
    <name type="scientific">Mycobacterium servetii</name>
    <dbReference type="NCBI Taxonomy" id="3237418"/>
    <lineage>
        <taxon>Bacteria</taxon>
        <taxon>Bacillati</taxon>
        <taxon>Actinomycetota</taxon>
        <taxon>Actinomycetes</taxon>
        <taxon>Mycobacteriales</taxon>
        <taxon>Mycobacteriaceae</taxon>
        <taxon>Mycobacterium</taxon>
    </lineage>
</organism>
<sequence>MPPASGTLHRAGSGLPGMPAGRTFRPSIVVPRYGVRITVMSRPLTGG</sequence>
<dbReference type="Proteomes" id="UP001564760">
    <property type="component" value="Unassembled WGS sequence"/>
</dbReference>
<dbReference type="RefSeq" id="WP_369739822.1">
    <property type="nucleotide sequence ID" value="NZ_JBGEDP010000001.1"/>
</dbReference>
<name>A0ABV4C4S6_9MYCO</name>
<dbReference type="Pfam" id="PF12484">
    <property type="entry name" value="PPE-SVP"/>
    <property type="match status" value="1"/>
</dbReference>
<evidence type="ECO:0000313" key="4">
    <source>
        <dbReference type="Proteomes" id="UP001564760"/>
    </source>
</evidence>
<gene>
    <name evidence="3" type="ORF">AB8998_22475</name>
</gene>
<proteinExistence type="predicted"/>